<feature type="domain" description="Histidine kinase" evidence="7">
    <location>
        <begin position="1"/>
        <end position="203"/>
    </location>
</feature>
<dbReference type="AlphaFoldDB" id="X0WPT2"/>
<sequence length="205" mass="22863">FATTLLRPHIRWSEKEQRDFLHNIDQETDRLTHLISNLLDMSRLEAGAISLEKDSYQVSEILASVRSRLDAITEHHKLRVEIPAGLPPVFADKTRIGQVLTNLIENAAKYSKKGSQITVGAEPSDNIVVISITDRGEGIPYELLDKVFERFYQREAVVAGRRDGIGLGLSISQAIVEAHDGKIWVESKVGKGSKFSFSLPVSKKD</sequence>
<dbReference type="EMBL" id="BARS01041506">
    <property type="protein sequence ID" value="GAG32964.1"/>
    <property type="molecule type" value="Genomic_DNA"/>
</dbReference>
<protein>
    <recommendedName>
        <fullName evidence="2">histidine kinase</fullName>
        <ecNumber evidence="2">2.7.13.3</ecNumber>
    </recommendedName>
</protein>
<dbReference type="EC" id="2.7.13.3" evidence="2"/>
<name>X0WPT2_9ZZZZ</name>
<dbReference type="Gene3D" id="1.10.287.130">
    <property type="match status" value="1"/>
</dbReference>
<keyword evidence="4" id="KW-0808">Transferase</keyword>
<reference evidence="8" key="1">
    <citation type="journal article" date="2014" name="Front. Microbiol.">
        <title>High frequency of phylogenetically diverse reductive dehalogenase-homologous genes in deep subseafloor sedimentary metagenomes.</title>
        <authorList>
            <person name="Kawai M."/>
            <person name="Futagami T."/>
            <person name="Toyoda A."/>
            <person name="Takaki Y."/>
            <person name="Nishi S."/>
            <person name="Hori S."/>
            <person name="Arai W."/>
            <person name="Tsubouchi T."/>
            <person name="Morono Y."/>
            <person name="Uchiyama I."/>
            <person name="Ito T."/>
            <person name="Fujiyama A."/>
            <person name="Inagaki F."/>
            <person name="Takami H."/>
        </authorList>
    </citation>
    <scope>NUCLEOTIDE SEQUENCE</scope>
    <source>
        <strain evidence="8">Expedition CK06-06</strain>
    </source>
</reference>
<keyword evidence="3" id="KW-0597">Phosphoprotein</keyword>
<dbReference type="GO" id="GO:0000155">
    <property type="term" value="F:phosphorelay sensor kinase activity"/>
    <property type="evidence" value="ECO:0007669"/>
    <property type="project" value="InterPro"/>
</dbReference>
<dbReference type="InterPro" id="IPR003594">
    <property type="entry name" value="HATPase_dom"/>
</dbReference>
<dbReference type="SUPFAM" id="SSF47384">
    <property type="entry name" value="Homodimeric domain of signal transducing histidine kinase"/>
    <property type="match status" value="1"/>
</dbReference>
<dbReference type="FunFam" id="3.30.565.10:FF:000006">
    <property type="entry name" value="Sensor histidine kinase WalK"/>
    <property type="match status" value="1"/>
</dbReference>
<dbReference type="Pfam" id="PF02518">
    <property type="entry name" value="HATPase_c"/>
    <property type="match status" value="1"/>
</dbReference>
<dbReference type="Gene3D" id="3.30.565.10">
    <property type="entry name" value="Histidine kinase-like ATPase, C-terminal domain"/>
    <property type="match status" value="1"/>
</dbReference>
<proteinExistence type="predicted"/>
<evidence type="ECO:0000256" key="1">
    <source>
        <dbReference type="ARBA" id="ARBA00000085"/>
    </source>
</evidence>
<dbReference type="PROSITE" id="PS50109">
    <property type="entry name" value="HIS_KIN"/>
    <property type="match status" value="1"/>
</dbReference>
<evidence type="ECO:0000256" key="6">
    <source>
        <dbReference type="ARBA" id="ARBA00023012"/>
    </source>
</evidence>
<dbReference type="PRINTS" id="PR00344">
    <property type="entry name" value="BCTRLSENSOR"/>
</dbReference>
<evidence type="ECO:0000256" key="3">
    <source>
        <dbReference type="ARBA" id="ARBA00022553"/>
    </source>
</evidence>
<keyword evidence="5" id="KW-0418">Kinase</keyword>
<dbReference type="InterPro" id="IPR004358">
    <property type="entry name" value="Sig_transdc_His_kin-like_C"/>
</dbReference>
<evidence type="ECO:0000256" key="5">
    <source>
        <dbReference type="ARBA" id="ARBA00022777"/>
    </source>
</evidence>
<dbReference type="InterPro" id="IPR003661">
    <property type="entry name" value="HisK_dim/P_dom"/>
</dbReference>
<dbReference type="InterPro" id="IPR005467">
    <property type="entry name" value="His_kinase_dom"/>
</dbReference>
<dbReference type="PANTHER" id="PTHR43711">
    <property type="entry name" value="TWO-COMPONENT HISTIDINE KINASE"/>
    <property type="match status" value="1"/>
</dbReference>
<feature type="non-terminal residue" evidence="8">
    <location>
        <position position="1"/>
    </location>
</feature>
<dbReference type="SUPFAM" id="SSF55874">
    <property type="entry name" value="ATPase domain of HSP90 chaperone/DNA topoisomerase II/histidine kinase"/>
    <property type="match status" value="1"/>
</dbReference>
<keyword evidence="6" id="KW-0902">Two-component regulatory system</keyword>
<evidence type="ECO:0000256" key="4">
    <source>
        <dbReference type="ARBA" id="ARBA00022679"/>
    </source>
</evidence>
<dbReference type="CDD" id="cd00075">
    <property type="entry name" value="HATPase"/>
    <property type="match status" value="1"/>
</dbReference>
<dbReference type="InterPro" id="IPR036890">
    <property type="entry name" value="HATPase_C_sf"/>
</dbReference>
<accession>X0WPT2</accession>
<dbReference type="SMART" id="SM00387">
    <property type="entry name" value="HATPase_c"/>
    <property type="match status" value="1"/>
</dbReference>
<evidence type="ECO:0000256" key="2">
    <source>
        <dbReference type="ARBA" id="ARBA00012438"/>
    </source>
</evidence>
<dbReference type="CDD" id="cd00082">
    <property type="entry name" value="HisKA"/>
    <property type="match status" value="1"/>
</dbReference>
<comment type="catalytic activity">
    <reaction evidence="1">
        <text>ATP + protein L-histidine = ADP + protein N-phospho-L-histidine.</text>
        <dbReference type="EC" id="2.7.13.3"/>
    </reaction>
</comment>
<dbReference type="InterPro" id="IPR050736">
    <property type="entry name" value="Sensor_HK_Regulatory"/>
</dbReference>
<comment type="caution">
    <text evidence="8">The sequence shown here is derived from an EMBL/GenBank/DDBJ whole genome shotgun (WGS) entry which is preliminary data.</text>
</comment>
<organism evidence="8">
    <name type="scientific">marine sediment metagenome</name>
    <dbReference type="NCBI Taxonomy" id="412755"/>
    <lineage>
        <taxon>unclassified sequences</taxon>
        <taxon>metagenomes</taxon>
        <taxon>ecological metagenomes</taxon>
    </lineage>
</organism>
<gene>
    <name evidence="8" type="ORF">S01H1_63116</name>
</gene>
<dbReference type="PANTHER" id="PTHR43711:SF1">
    <property type="entry name" value="HISTIDINE KINASE 1"/>
    <property type="match status" value="1"/>
</dbReference>
<evidence type="ECO:0000313" key="8">
    <source>
        <dbReference type="EMBL" id="GAG32964.1"/>
    </source>
</evidence>
<dbReference type="InterPro" id="IPR036097">
    <property type="entry name" value="HisK_dim/P_sf"/>
</dbReference>
<dbReference type="Pfam" id="PF00512">
    <property type="entry name" value="HisKA"/>
    <property type="match status" value="1"/>
</dbReference>
<evidence type="ECO:0000259" key="7">
    <source>
        <dbReference type="PROSITE" id="PS50109"/>
    </source>
</evidence>